<dbReference type="EMBL" id="LQPG01000025">
    <property type="protein sequence ID" value="ORW10076.1"/>
    <property type="molecule type" value="Genomic_DNA"/>
</dbReference>
<reference evidence="2 3" key="1">
    <citation type="submission" date="2016-01" db="EMBL/GenBank/DDBJ databases">
        <title>The new phylogeny of the genus Mycobacterium.</title>
        <authorList>
            <person name="Tarcisio F."/>
            <person name="Conor M."/>
            <person name="Antonella G."/>
            <person name="Elisabetta G."/>
            <person name="Giulia F.S."/>
            <person name="Sara T."/>
            <person name="Anna F."/>
            <person name="Clotilde B."/>
            <person name="Roberto B."/>
            <person name="Veronica D.S."/>
            <person name="Fabio R."/>
            <person name="Monica P."/>
            <person name="Olivier J."/>
            <person name="Enrico T."/>
            <person name="Nicola S."/>
        </authorList>
    </citation>
    <scope>NUCLEOTIDE SEQUENCE [LARGE SCALE GENOMIC DNA]</scope>
    <source>
        <strain evidence="2 3">DSM 45394</strain>
    </source>
</reference>
<dbReference type="OrthoDB" id="3268479at2"/>
<feature type="region of interest" description="Disordered" evidence="1">
    <location>
        <begin position="45"/>
        <end position="66"/>
    </location>
</feature>
<evidence type="ECO:0000313" key="3">
    <source>
        <dbReference type="Proteomes" id="UP000193866"/>
    </source>
</evidence>
<dbReference type="Proteomes" id="UP000193866">
    <property type="component" value="Unassembled WGS sequence"/>
</dbReference>
<evidence type="ECO:0000256" key="1">
    <source>
        <dbReference type="SAM" id="MobiDB-lite"/>
    </source>
</evidence>
<dbReference type="InterPro" id="IPR018561">
    <property type="entry name" value="AosR"/>
</dbReference>
<sequence>MHKWKRVETGGGPRFRSSLAVHEATLLRSLVGSLVGMLDAREFSSPPDELEQITGMRPGNTRPPEDATTRRLLPDFHRPEECGEGAPVDAEVLNAALRSLHEPAIIDAKREAAQQVLATVPEQGGRFELTEEQANAWIAAVNDVRLALGTVLDIGPEGPDRLPPGDPRAGQLNVYQWLTVLQEYLVVALMGRSRR</sequence>
<proteinExistence type="predicted"/>
<accession>A0A1X1YG55</accession>
<dbReference type="STRING" id="1108812.AWC16_14705"/>
<evidence type="ECO:0000313" key="2">
    <source>
        <dbReference type="EMBL" id="ORW10076.1"/>
    </source>
</evidence>
<dbReference type="RefSeq" id="WP_085265278.1">
    <property type="nucleotide sequence ID" value="NZ_LQPG01000025.1"/>
</dbReference>
<dbReference type="AlphaFoldDB" id="A0A1X1YG55"/>
<protein>
    <submittedName>
        <fullName evidence="2">Uncharacterized protein</fullName>
    </submittedName>
</protein>
<keyword evidence="3" id="KW-1185">Reference proteome</keyword>
<organism evidence="2 3">
    <name type="scientific">Mycolicibacter longobardus</name>
    <dbReference type="NCBI Taxonomy" id="1108812"/>
    <lineage>
        <taxon>Bacteria</taxon>
        <taxon>Bacillati</taxon>
        <taxon>Actinomycetota</taxon>
        <taxon>Actinomycetes</taxon>
        <taxon>Mycobacteriales</taxon>
        <taxon>Mycobacteriaceae</taxon>
        <taxon>Mycolicibacter</taxon>
    </lineage>
</organism>
<gene>
    <name evidence="2" type="ORF">AWC16_14705</name>
</gene>
<comment type="caution">
    <text evidence="2">The sequence shown here is derived from an EMBL/GenBank/DDBJ whole genome shotgun (WGS) entry which is preliminary data.</text>
</comment>
<name>A0A1X1YG55_9MYCO</name>
<dbReference type="Pfam" id="PF09438">
    <property type="entry name" value="DUF2017"/>
    <property type="match status" value="1"/>
</dbReference>